<dbReference type="RefSeq" id="WP_141338728.1">
    <property type="nucleotide sequence ID" value="NZ_JBHMAX010000001.1"/>
</dbReference>
<dbReference type="SUPFAM" id="SSF52833">
    <property type="entry name" value="Thioredoxin-like"/>
    <property type="match status" value="1"/>
</dbReference>
<protein>
    <submittedName>
        <fullName evidence="8">DsbA family protein</fullName>
    </submittedName>
</protein>
<dbReference type="InterPro" id="IPR036249">
    <property type="entry name" value="Thioredoxin-like_sf"/>
</dbReference>
<keyword evidence="2" id="KW-0732">Signal</keyword>
<gene>
    <name evidence="8" type="ORF">ACFFN0_00320</name>
</gene>
<dbReference type="PANTHER" id="PTHR13887:SF14">
    <property type="entry name" value="DISULFIDE BOND FORMATION PROTEIN D"/>
    <property type="match status" value="1"/>
</dbReference>
<keyword evidence="9" id="KW-1185">Reference proteome</keyword>
<evidence type="ECO:0000313" key="8">
    <source>
        <dbReference type="EMBL" id="MFB9730488.1"/>
    </source>
</evidence>
<name>A0ABV5UY65_9MICO</name>
<keyword evidence="4" id="KW-1015">Disulfide bond</keyword>
<accession>A0ABV5UY65</accession>
<dbReference type="Gene3D" id="3.40.30.10">
    <property type="entry name" value="Glutaredoxin"/>
    <property type="match status" value="1"/>
</dbReference>
<evidence type="ECO:0000256" key="1">
    <source>
        <dbReference type="ARBA" id="ARBA00005791"/>
    </source>
</evidence>
<evidence type="ECO:0000256" key="6">
    <source>
        <dbReference type="SAM" id="Phobius"/>
    </source>
</evidence>
<dbReference type="CDD" id="cd02972">
    <property type="entry name" value="DsbA_family"/>
    <property type="match status" value="1"/>
</dbReference>
<keyword evidence="6" id="KW-0812">Transmembrane</keyword>
<comment type="caution">
    <text evidence="8">The sequence shown here is derived from an EMBL/GenBank/DDBJ whole genome shotgun (WGS) entry which is preliminary data.</text>
</comment>
<dbReference type="InterPro" id="IPR012336">
    <property type="entry name" value="Thioredoxin-like_fold"/>
</dbReference>
<keyword evidence="3" id="KW-0560">Oxidoreductase</keyword>
<dbReference type="EMBL" id="JBHMAX010000001">
    <property type="protein sequence ID" value="MFB9730488.1"/>
    <property type="molecule type" value="Genomic_DNA"/>
</dbReference>
<dbReference type="Pfam" id="PF13462">
    <property type="entry name" value="Thioredoxin_4"/>
    <property type="match status" value="1"/>
</dbReference>
<sequence>MPRPPAPEVKPVAARGPSAGLIAGVVVLVVALLGVLVWAATRGGDLEAVGSSSTLPDGGGVSVGPGVDADVTQVRIYEDPQCPWCARLENSIGEDLAEMVEAGEVNVTFQIMSFLDGNIGNDSSKRSANAMLCADDAGVFLPYHQALFAEQPAEGAGWTDEQLVGYAEQAGVDGDALTDFQACVAEQPHADYVQDMQQRANEDGVNSTPTVFVDGEELPQEDLSRLIQEPGVLREVLEAQGR</sequence>
<dbReference type="Proteomes" id="UP001589613">
    <property type="component" value="Unassembled WGS sequence"/>
</dbReference>
<keyword evidence="5" id="KW-0676">Redox-active center</keyword>
<proteinExistence type="inferred from homology"/>
<keyword evidence="6" id="KW-0472">Membrane</keyword>
<evidence type="ECO:0000256" key="2">
    <source>
        <dbReference type="ARBA" id="ARBA00022729"/>
    </source>
</evidence>
<evidence type="ECO:0000256" key="3">
    <source>
        <dbReference type="ARBA" id="ARBA00023002"/>
    </source>
</evidence>
<dbReference type="PANTHER" id="PTHR13887">
    <property type="entry name" value="GLUTATHIONE S-TRANSFERASE KAPPA"/>
    <property type="match status" value="1"/>
</dbReference>
<evidence type="ECO:0000259" key="7">
    <source>
        <dbReference type="Pfam" id="PF13462"/>
    </source>
</evidence>
<comment type="similarity">
    <text evidence="1">Belongs to the thioredoxin family. DsbA subfamily.</text>
</comment>
<feature type="transmembrane region" description="Helical" evidence="6">
    <location>
        <begin position="20"/>
        <end position="40"/>
    </location>
</feature>
<evidence type="ECO:0000256" key="5">
    <source>
        <dbReference type="ARBA" id="ARBA00023284"/>
    </source>
</evidence>
<organism evidence="8 9">
    <name type="scientific">Ornithinimicrobium kibberense</name>
    <dbReference type="NCBI Taxonomy" id="282060"/>
    <lineage>
        <taxon>Bacteria</taxon>
        <taxon>Bacillati</taxon>
        <taxon>Actinomycetota</taxon>
        <taxon>Actinomycetes</taxon>
        <taxon>Micrococcales</taxon>
        <taxon>Ornithinimicrobiaceae</taxon>
        <taxon>Ornithinimicrobium</taxon>
    </lineage>
</organism>
<reference evidence="8 9" key="1">
    <citation type="submission" date="2024-09" db="EMBL/GenBank/DDBJ databases">
        <authorList>
            <person name="Sun Q."/>
            <person name="Mori K."/>
        </authorList>
    </citation>
    <scope>NUCLEOTIDE SEQUENCE [LARGE SCALE GENOMIC DNA]</scope>
    <source>
        <strain evidence="8 9">JCM 12763</strain>
    </source>
</reference>
<evidence type="ECO:0000313" key="9">
    <source>
        <dbReference type="Proteomes" id="UP001589613"/>
    </source>
</evidence>
<feature type="domain" description="Thioredoxin-like fold" evidence="7">
    <location>
        <begin position="73"/>
        <end position="228"/>
    </location>
</feature>
<keyword evidence="6" id="KW-1133">Transmembrane helix</keyword>
<evidence type="ECO:0000256" key="4">
    <source>
        <dbReference type="ARBA" id="ARBA00023157"/>
    </source>
</evidence>